<accession>A0ABT5UCD4</accession>
<keyword evidence="4 7" id="KW-0812">Transmembrane</keyword>
<evidence type="ECO:0000313" key="9">
    <source>
        <dbReference type="Proteomes" id="UP001528823"/>
    </source>
</evidence>
<feature type="transmembrane region" description="Helical" evidence="7">
    <location>
        <begin position="226"/>
        <end position="247"/>
    </location>
</feature>
<evidence type="ECO:0000256" key="2">
    <source>
        <dbReference type="ARBA" id="ARBA00022448"/>
    </source>
</evidence>
<feature type="transmembrane region" description="Helical" evidence="7">
    <location>
        <begin position="335"/>
        <end position="355"/>
    </location>
</feature>
<feature type="transmembrane region" description="Helical" evidence="7">
    <location>
        <begin position="253"/>
        <end position="277"/>
    </location>
</feature>
<dbReference type="PANTHER" id="PTHR42865">
    <property type="entry name" value="PROTON/GLUTAMATE-ASPARTATE SYMPORTER"/>
    <property type="match status" value="1"/>
</dbReference>
<reference evidence="8 9" key="1">
    <citation type="submission" date="2022-11" db="EMBL/GenBank/DDBJ databases">
        <title>Spartinivicinus poritis sp. nov., isolated from scleractinian coral Porites lutea.</title>
        <authorList>
            <person name="Zhang G."/>
            <person name="Cai L."/>
            <person name="Wei Q."/>
        </authorList>
    </citation>
    <scope>NUCLEOTIDE SEQUENCE [LARGE SCALE GENOMIC DNA]</scope>
    <source>
        <strain evidence="8 9">A2-2</strain>
    </source>
</reference>
<feature type="transmembrane region" description="Helical" evidence="7">
    <location>
        <begin position="28"/>
        <end position="47"/>
    </location>
</feature>
<gene>
    <name evidence="8" type="ORF">ORQ98_18995</name>
</gene>
<comment type="caution">
    <text evidence="8">The sequence shown here is derived from an EMBL/GenBank/DDBJ whole genome shotgun (WGS) entry which is preliminary data.</text>
</comment>
<evidence type="ECO:0000256" key="3">
    <source>
        <dbReference type="ARBA" id="ARBA00022475"/>
    </source>
</evidence>
<feature type="transmembrane region" description="Helical" evidence="7">
    <location>
        <begin position="390"/>
        <end position="411"/>
    </location>
</feature>
<evidence type="ECO:0000256" key="7">
    <source>
        <dbReference type="SAM" id="Phobius"/>
    </source>
</evidence>
<evidence type="ECO:0000256" key="4">
    <source>
        <dbReference type="ARBA" id="ARBA00022692"/>
    </source>
</evidence>
<protein>
    <submittedName>
        <fullName evidence="8">Dicarboxylate/amino acid:cation symporter</fullName>
    </submittedName>
</protein>
<feature type="transmembrane region" description="Helical" evidence="7">
    <location>
        <begin position="67"/>
        <end position="89"/>
    </location>
</feature>
<feature type="transmembrane region" description="Helical" evidence="7">
    <location>
        <begin position="110"/>
        <end position="130"/>
    </location>
</feature>
<organism evidence="8 9">
    <name type="scientific">Spartinivicinus poritis</name>
    <dbReference type="NCBI Taxonomy" id="2994640"/>
    <lineage>
        <taxon>Bacteria</taxon>
        <taxon>Pseudomonadati</taxon>
        <taxon>Pseudomonadota</taxon>
        <taxon>Gammaproteobacteria</taxon>
        <taxon>Oceanospirillales</taxon>
        <taxon>Zooshikellaceae</taxon>
        <taxon>Spartinivicinus</taxon>
    </lineage>
</organism>
<dbReference type="PANTHER" id="PTHR42865:SF7">
    <property type="entry name" value="PROTON_GLUTAMATE-ASPARTATE SYMPORTER"/>
    <property type="match status" value="1"/>
</dbReference>
<dbReference type="Pfam" id="PF00375">
    <property type="entry name" value="SDF"/>
    <property type="match status" value="1"/>
</dbReference>
<dbReference type="Gene3D" id="1.10.3860.10">
    <property type="entry name" value="Sodium:dicarboxylate symporter"/>
    <property type="match status" value="1"/>
</dbReference>
<dbReference type="Proteomes" id="UP001528823">
    <property type="component" value="Unassembled WGS sequence"/>
</dbReference>
<keyword evidence="2" id="KW-0813">Transport</keyword>
<name>A0ABT5UCD4_9GAMM</name>
<feature type="transmembrane region" description="Helical" evidence="7">
    <location>
        <begin position="187"/>
        <end position="205"/>
    </location>
</feature>
<comment type="subcellular location">
    <subcellularLocation>
        <location evidence="1">Cell membrane</location>
        <topology evidence="1">Multi-pass membrane protein</topology>
    </subcellularLocation>
</comment>
<keyword evidence="5 7" id="KW-1133">Transmembrane helix</keyword>
<dbReference type="PRINTS" id="PR00173">
    <property type="entry name" value="EDTRNSPORT"/>
</dbReference>
<dbReference type="InterPro" id="IPR001991">
    <property type="entry name" value="Na-dicarboxylate_symporter"/>
</dbReference>
<evidence type="ECO:0000256" key="1">
    <source>
        <dbReference type="ARBA" id="ARBA00004651"/>
    </source>
</evidence>
<feature type="transmembrane region" description="Helical" evidence="7">
    <location>
        <begin position="367"/>
        <end position="384"/>
    </location>
</feature>
<sequence length="456" mass="48699">MSLSQLEKQFPSFRLIPDALARLIEGRLWVKVLIGLGLGILTGILLGPDLAFLSKENSLVIVGWLALPGKLFIAMVQMIVVPLVFTSIIRGLASTSDLETLKRMGIRCGLFFVVTTAIASVIGLTIAGVINPGEFVDREAVKTSLMSEPAPAAASKTMQMPSFAEIPQTLLSLLPVNPAQSMVNGEMLQVILFAMIIGVALLNLATKKSEPIFNLLISIQELCMKIVSWAMILAPYAVFGLVARLTAMVGIEILAGMFVYMITVILGLGILLGCYLFFIKTASGIIPKHFIKESKELLLMAFSTSSSAAVMPLSLETAENKLHVPPHIAKFVIPLGATVNMTGTALYQSIAVVFLSQVFSVQLDTMSYALVVFMSVAASIGSPATPGAGIIILAMILESVGIPSAGVALLLGVDRILDMMRTTVNVVGDLAACVFLKENQRIAEITHTNQTTQGHL</sequence>
<dbReference type="EMBL" id="JAPMOU010000027">
    <property type="protein sequence ID" value="MDE1464046.1"/>
    <property type="molecule type" value="Genomic_DNA"/>
</dbReference>
<keyword evidence="6 7" id="KW-0472">Membrane</keyword>
<evidence type="ECO:0000256" key="6">
    <source>
        <dbReference type="ARBA" id="ARBA00023136"/>
    </source>
</evidence>
<keyword evidence="9" id="KW-1185">Reference proteome</keyword>
<proteinExistence type="predicted"/>
<evidence type="ECO:0000313" key="8">
    <source>
        <dbReference type="EMBL" id="MDE1464046.1"/>
    </source>
</evidence>
<feature type="transmembrane region" description="Helical" evidence="7">
    <location>
        <begin position="297"/>
        <end position="315"/>
    </location>
</feature>
<dbReference type="InterPro" id="IPR036458">
    <property type="entry name" value="Na:dicarbo_symporter_sf"/>
</dbReference>
<dbReference type="SUPFAM" id="SSF118215">
    <property type="entry name" value="Proton glutamate symport protein"/>
    <property type="match status" value="1"/>
</dbReference>
<keyword evidence="3" id="KW-1003">Cell membrane</keyword>
<dbReference type="RefSeq" id="WP_274690376.1">
    <property type="nucleotide sequence ID" value="NZ_JAPMOU010000027.1"/>
</dbReference>
<evidence type="ECO:0000256" key="5">
    <source>
        <dbReference type="ARBA" id="ARBA00022989"/>
    </source>
</evidence>